<accession>M8A364</accession>
<dbReference type="EMBL" id="KD177014">
    <property type="protein sequence ID" value="EMS54864.1"/>
    <property type="molecule type" value="Genomic_DNA"/>
</dbReference>
<sequence length="108" mass="11374">MATVKSSRLGAAAPVALVLVAALALAMVAEASSCVGSSKGELCSKMVSDGVTEPILIRECCRVLSRGPVDCLCDIREQFAELKPVKFFDKFCSGIKYSCDTSNVHQSG</sequence>
<organism evidence="1">
    <name type="scientific">Triticum urartu</name>
    <name type="common">Red wild einkorn</name>
    <name type="synonym">Crithodium urartu</name>
    <dbReference type="NCBI Taxonomy" id="4572"/>
    <lineage>
        <taxon>Eukaryota</taxon>
        <taxon>Viridiplantae</taxon>
        <taxon>Streptophyta</taxon>
        <taxon>Embryophyta</taxon>
        <taxon>Tracheophyta</taxon>
        <taxon>Spermatophyta</taxon>
        <taxon>Magnoliopsida</taxon>
        <taxon>Liliopsida</taxon>
        <taxon>Poales</taxon>
        <taxon>Poaceae</taxon>
        <taxon>BOP clade</taxon>
        <taxon>Pooideae</taxon>
        <taxon>Triticodae</taxon>
        <taxon>Triticeae</taxon>
        <taxon>Triticinae</taxon>
        <taxon>Triticum</taxon>
    </lineage>
</organism>
<name>M8A364_TRIUA</name>
<dbReference type="AlphaFoldDB" id="M8A364"/>
<gene>
    <name evidence="1" type="ORF">TRIUR3_04789</name>
</gene>
<dbReference type="OMA" id="LIRECCR"/>
<reference evidence="1" key="1">
    <citation type="journal article" date="2013" name="Nature">
        <title>Draft genome of the wheat A-genome progenitor Triticum urartu.</title>
        <authorList>
            <person name="Ling H.Q."/>
            <person name="Zhao S."/>
            <person name="Liu D."/>
            <person name="Wang J."/>
            <person name="Sun H."/>
            <person name="Zhang C."/>
            <person name="Fan H."/>
            <person name="Li D."/>
            <person name="Dong L."/>
            <person name="Tao Y."/>
            <person name="Gao C."/>
            <person name="Wu H."/>
            <person name="Li Y."/>
            <person name="Cui Y."/>
            <person name="Guo X."/>
            <person name="Zheng S."/>
            <person name="Wang B."/>
            <person name="Yu K."/>
            <person name="Liang Q."/>
            <person name="Yang W."/>
            <person name="Lou X."/>
            <person name="Chen J."/>
            <person name="Feng M."/>
            <person name="Jian J."/>
            <person name="Zhang X."/>
            <person name="Luo G."/>
            <person name="Jiang Y."/>
            <person name="Liu J."/>
            <person name="Wang Z."/>
            <person name="Sha Y."/>
            <person name="Zhang B."/>
            <person name="Wu H."/>
            <person name="Tang D."/>
            <person name="Shen Q."/>
            <person name="Xue P."/>
            <person name="Zou S."/>
            <person name="Wang X."/>
            <person name="Liu X."/>
            <person name="Wang F."/>
            <person name="Yang Y."/>
            <person name="An X."/>
            <person name="Dong Z."/>
            <person name="Zhang K."/>
            <person name="Zhang X."/>
            <person name="Luo M.C."/>
            <person name="Dvorak J."/>
            <person name="Tong Y."/>
            <person name="Wang J."/>
            <person name="Yang H."/>
            <person name="Li Z."/>
            <person name="Wang D."/>
            <person name="Zhang A."/>
            <person name="Wang J."/>
        </authorList>
    </citation>
    <scope>NUCLEOTIDE SEQUENCE</scope>
</reference>
<proteinExistence type="predicted"/>
<evidence type="ECO:0000313" key="1">
    <source>
        <dbReference type="EMBL" id="EMS54864.1"/>
    </source>
</evidence>
<protein>
    <submittedName>
        <fullName evidence="1">Uncharacterized protein</fullName>
    </submittedName>
</protein>